<dbReference type="Pfam" id="PF00535">
    <property type="entry name" value="Glycos_transf_2"/>
    <property type="match status" value="1"/>
</dbReference>
<accession>A0A328PZM3</accession>
<proteinExistence type="predicted"/>
<evidence type="ECO:0000259" key="3">
    <source>
        <dbReference type="Pfam" id="PF00535"/>
    </source>
</evidence>
<name>A0A328PZM3_9EURY</name>
<dbReference type="InterPro" id="IPR029044">
    <property type="entry name" value="Nucleotide-diphossugar_trans"/>
</dbReference>
<dbReference type="OMA" id="YFTIVES"/>
<dbReference type="Proteomes" id="UP000248557">
    <property type="component" value="Unassembled WGS sequence"/>
</dbReference>
<reference evidence="4 5" key="1">
    <citation type="submission" date="2017-05" db="EMBL/GenBank/DDBJ databases">
        <title>Host range expansion of the Methanosphaera genus to humans and monogastric animals involves recent and extensive reduction in genome content.</title>
        <authorList>
            <person name="Hoedt E.C."/>
            <person name="Volmer J.G."/>
            <person name="Parks D.H."/>
            <person name="Rosewarne C.P."/>
            <person name="Denman S.E."/>
            <person name="Mcsweeney C.S."/>
            <person name="O Cuiv P."/>
            <person name="Hugenholtz P."/>
            <person name="Tyson G.W."/>
            <person name="Morrison M."/>
        </authorList>
    </citation>
    <scope>NUCLEOTIDE SEQUENCE [LARGE SCALE GENOMIC DNA]</scope>
    <source>
        <strain evidence="4 5">PA5</strain>
    </source>
</reference>
<dbReference type="CDD" id="cd00761">
    <property type="entry name" value="Glyco_tranf_GTA_type"/>
    <property type="match status" value="1"/>
</dbReference>
<keyword evidence="1" id="KW-0328">Glycosyltransferase</keyword>
<gene>
    <name evidence="4" type="ORF">CA615_02210</name>
</gene>
<dbReference type="AlphaFoldDB" id="A0A328PZM3"/>
<evidence type="ECO:0000313" key="4">
    <source>
        <dbReference type="EMBL" id="RAP03422.1"/>
    </source>
</evidence>
<dbReference type="RefSeq" id="WP_011406042.1">
    <property type="nucleotide sequence ID" value="NZ_CATZNA010000125.1"/>
</dbReference>
<dbReference type="PANTHER" id="PTHR22916:SF51">
    <property type="entry name" value="GLYCOSYLTRANSFERASE EPSH-RELATED"/>
    <property type="match status" value="1"/>
</dbReference>
<dbReference type="GeneID" id="3855715"/>
<keyword evidence="2 4" id="KW-0808">Transferase</keyword>
<dbReference type="Gene3D" id="3.90.550.10">
    <property type="entry name" value="Spore Coat Polysaccharide Biosynthesis Protein SpsA, Chain A"/>
    <property type="match status" value="1"/>
</dbReference>
<dbReference type="SUPFAM" id="SSF53448">
    <property type="entry name" value="Nucleotide-diphospho-sugar transferases"/>
    <property type="match status" value="1"/>
</dbReference>
<dbReference type="PANTHER" id="PTHR22916">
    <property type="entry name" value="GLYCOSYLTRANSFERASE"/>
    <property type="match status" value="1"/>
</dbReference>
<dbReference type="EMBL" id="NGJK01000025">
    <property type="protein sequence ID" value="RAP03422.1"/>
    <property type="molecule type" value="Genomic_DNA"/>
</dbReference>
<protein>
    <submittedName>
        <fullName evidence="4">Glycosyltransferase</fullName>
    </submittedName>
</protein>
<dbReference type="GO" id="GO:0016757">
    <property type="term" value="F:glycosyltransferase activity"/>
    <property type="evidence" value="ECO:0007669"/>
    <property type="project" value="UniProtKB-KW"/>
</dbReference>
<evidence type="ECO:0000256" key="2">
    <source>
        <dbReference type="ARBA" id="ARBA00022679"/>
    </source>
</evidence>
<feature type="domain" description="Glycosyltransferase 2-like" evidence="3">
    <location>
        <begin position="5"/>
        <end position="142"/>
    </location>
</feature>
<evidence type="ECO:0000313" key="5">
    <source>
        <dbReference type="Proteomes" id="UP000248557"/>
    </source>
</evidence>
<dbReference type="InterPro" id="IPR001173">
    <property type="entry name" value="Glyco_trans_2-like"/>
</dbReference>
<evidence type="ECO:0000256" key="1">
    <source>
        <dbReference type="ARBA" id="ARBA00022676"/>
    </source>
</evidence>
<organism evidence="4 5">
    <name type="scientific">Methanosphaera stadtmanae</name>
    <dbReference type="NCBI Taxonomy" id="2317"/>
    <lineage>
        <taxon>Archaea</taxon>
        <taxon>Methanobacteriati</taxon>
        <taxon>Methanobacteriota</taxon>
        <taxon>Methanomada group</taxon>
        <taxon>Methanobacteria</taxon>
        <taxon>Methanobacteriales</taxon>
        <taxon>Methanobacteriaceae</taxon>
        <taxon>Methanosphaera</taxon>
    </lineage>
</organism>
<comment type="caution">
    <text evidence="4">The sequence shown here is derived from an EMBL/GenBank/DDBJ whole genome shotgun (WGS) entry which is preliminary data.</text>
</comment>
<sequence length="358" mass="42271">MVKVSVVIPVYNVEKYLRDCLDTIVNQTLEDIEIICVNDGSTDKSLDILNEYASKDERMRVISQENGGHAVATNVGMTYATGEYLFLMDSDDILKLNALEDTYSIAKEKDVDFVLFKAINYDDEKDEYYEAENYSMNKIARIVKDNIFSYEDLGDAIFDITVTPWSKLYNRSFIEENNITFPEGLVFDDNVFFWKVLFSAKRIYFYKEFLFTRRWYSTSSTTKGDLRFIDSIAVFNLVWDVFREFNLFEKYKKILYDKKVFLANMRFDRIKEEYREAYFSAMKDDFTKILYDDVLYQDFISILSPKYQKLYEQVLISTSAEEFIASRKVYAMLNTISWKLSAPLRNIKQDITRAKNKI</sequence>